<organism evidence="2 3">
    <name type="scientific">Sunxiuqinia elliptica</name>
    <dbReference type="NCBI Taxonomy" id="655355"/>
    <lineage>
        <taxon>Bacteria</taxon>
        <taxon>Pseudomonadati</taxon>
        <taxon>Bacteroidota</taxon>
        <taxon>Bacteroidia</taxon>
        <taxon>Marinilabiliales</taxon>
        <taxon>Prolixibacteraceae</taxon>
        <taxon>Sunxiuqinia</taxon>
    </lineage>
</organism>
<dbReference type="RefSeq" id="WP_093919374.1">
    <property type="nucleotide sequence ID" value="NZ_FONW01000002.1"/>
</dbReference>
<feature type="chain" id="PRO_5011698704" evidence="1">
    <location>
        <begin position="23"/>
        <end position="534"/>
    </location>
</feature>
<dbReference type="EMBL" id="FONW01000002">
    <property type="protein sequence ID" value="SFF12624.1"/>
    <property type="molecule type" value="Genomic_DNA"/>
</dbReference>
<keyword evidence="3" id="KW-1185">Reference proteome</keyword>
<dbReference type="SUPFAM" id="SSF48452">
    <property type="entry name" value="TPR-like"/>
    <property type="match status" value="1"/>
</dbReference>
<feature type="signal peptide" evidence="1">
    <location>
        <begin position="1"/>
        <end position="22"/>
    </location>
</feature>
<gene>
    <name evidence="2" type="ORF">SAMN05216283_102749</name>
</gene>
<reference evidence="2 3" key="1">
    <citation type="submission" date="2016-10" db="EMBL/GenBank/DDBJ databases">
        <authorList>
            <person name="de Groot N.N."/>
        </authorList>
    </citation>
    <scope>NUCLEOTIDE SEQUENCE [LARGE SCALE GENOMIC DNA]</scope>
    <source>
        <strain evidence="2 3">CGMCC 1.9156</strain>
    </source>
</reference>
<dbReference type="AlphaFoldDB" id="A0A1I2G4J5"/>
<dbReference type="PROSITE" id="PS51257">
    <property type="entry name" value="PROKAR_LIPOPROTEIN"/>
    <property type="match status" value="1"/>
</dbReference>
<accession>A0A1I2G4J5</accession>
<dbReference type="Pfam" id="PF12771">
    <property type="entry name" value="SusD-like_2"/>
    <property type="match status" value="1"/>
</dbReference>
<dbReference type="Gene3D" id="1.25.40.390">
    <property type="match status" value="1"/>
</dbReference>
<proteinExistence type="predicted"/>
<dbReference type="InterPro" id="IPR011990">
    <property type="entry name" value="TPR-like_helical_dom_sf"/>
</dbReference>
<evidence type="ECO:0000313" key="3">
    <source>
        <dbReference type="Proteomes" id="UP000198964"/>
    </source>
</evidence>
<keyword evidence="1" id="KW-0732">Signal</keyword>
<evidence type="ECO:0000256" key="1">
    <source>
        <dbReference type="SAM" id="SignalP"/>
    </source>
</evidence>
<sequence>MKKNIIYLCASFLFLLAGSCTDGFEELNTDPKNPTETSVYTLFNGIIKESLPLGYNEIAAIHNEQYYFQSQQLGNVTPARPLSSGANDIWNIYYGPLKNIHLLQKMLDETQSLKTDKAHACLNILWAYKTLRTVDYVGDMPFSNAGKADLGAEYYKVEYDDQEQIYKECLTMLNDAVKVLMNTSDTDQLTFGNNDTFLKGDFELWTKFANSIILRYALQVQHTNSDFYVPLLTEAMNRPLIEGDESIGLWPGNMGNWSVDSRSASFRENNNSCLGTAMWNQMSKNDNVDGSGIIDPRCYVFFEPNIDGEWKAYPQNPDASTPVQDRGAYLTASYPDGRGEGATEQEWSNKGAGCRYSPVNFYLVSDREFIPQMFITVAEVHFLKAELYNRGIGVSQNNSLAKEEYENGIKASLDFWYNQVVEPCERWKINKPSLSQTQIDDYLEFAAYSSDESTALNQIYKQIWIDSFMQPWVGFNLYRRTKLTPRDESGNYSDGDYSFYNVIYPESEKLYNNDNFQNATQGNNTSNKKLFWHK</sequence>
<evidence type="ECO:0000313" key="2">
    <source>
        <dbReference type="EMBL" id="SFF12624.1"/>
    </source>
</evidence>
<dbReference type="STRING" id="655355.SAMN05216283_102749"/>
<protein>
    <submittedName>
        <fullName evidence="2">Starch-binding associating with outer membrane</fullName>
    </submittedName>
</protein>
<name>A0A1I2G4J5_9BACT</name>
<dbReference type="InterPro" id="IPR041662">
    <property type="entry name" value="SusD-like_2"/>
</dbReference>
<dbReference type="Proteomes" id="UP000198964">
    <property type="component" value="Unassembled WGS sequence"/>
</dbReference>